<gene>
    <name evidence="1" type="ORF">QV13_26725</name>
</gene>
<evidence type="ECO:0000313" key="1">
    <source>
        <dbReference type="EMBL" id="OCX13127.1"/>
    </source>
</evidence>
<dbReference type="OrthoDB" id="5677166at2"/>
<evidence type="ECO:0008006" key="3">
    <source>
        <dbReference type="Google" id="ProtNLM"/>
    </source>
</evidence>
<reference evidence="1 2" key="1">
    <citation type="submission" date="2016-08" db="EMBL/GenBank/DDBJ databases">
        <title>Whole genome sequence of Mesorhizobium sp. strain UASWS1009 isolated from industrial sewage.</title>
        <authorList>
            <person name="Crovadore J."/>
            <person name="Calmin G."/>
            <person name="Chablais R."/>
            <person name="Cochard B."/>
            <person name="Lefort F."/>
        </authorList>
    </citation>
    <scope>NUCLEOTIDE SEQUENCE [LARGE SCALE GENOMIC DNA]</scope>
    <source>
        <strain evidence="1 2">UASWS1009</strain>
    </source>
</reference>
<dbReference type="RefSeq" id="WP_024923249.1">
    <property type="nucleotide sequence ID" value="NZ_MDEO01000036.1"/>
</dbReference>
<evidence type="ECO:0000313" key="2">
    <source>
        <dbReference type="Proteomes" id="UP000094412"/>
    </source>
</evidence>
<dbReference type="Proteomes" id="UP000094412">
    <property type="component" value="Unassembled WGS sequence"/>
</dbReference>
<dbReference type="Pfam" id="PF07409">
    <property type="entry name" value="GP46"/>
    <property type="match status" value="1"/>
</dbReference>
<proteinExistence type="predicted"/>
<dbReference type="STRING" id="1566387.QV13_26725"/>
<dbReference type="InterPro" id="IPR010877">
    <property type="entry name" value="Phage_Mu_Gp46"/>
</dbReference>
<accession>A0A1C2DEH7</accession>
<organism evidence="1 2">
    <name type="scientific">Mesorhizobium hungaricum</name>
    <dbReference type="NCBI Taxonomy" id="1566387"/>
    <lineage>
        <taxon>Bacteria</taxon>
        <taxon>Pseudomonadati</taxon>
        <taxon>Pseudomonadota</taxon>
        <taxon>Alphaproteobacteria</taxon>
        <taxon>Hyphomicrobiales</taxon>
        <taxon>Phyllobacteriaceae</taxon>
        <taxon>Mesorhizobium</taxon>
    </lineage>
</organism>
<comment type="caution">
    <text evidence="1">The sequence shown here is derived from an EMBL/GenBank/DDBJ whole genome shotgun (WGS) entry which is preliminary data.</text>
</comment>
<dbReference type="EMBL" id="MDEO01000036">
    <property type="protein sequence ID" value="OCX13127.1"/>
    <property type="molecule type" value="Genomic_DNA"/>
</dbReference>
<name>A0A1C2DEH7_9HYPH</name>
<keyword evidence="2" id="KW-1185">Reference proteome</keyword>
<protein>
    <recommendedName>
        <fullName evidence="3">GP46 family protein</fullName>
    </recommendedName>
</protein>
<sequence>MFFDLALTYNPSTRRCDLAVGDDGDLVIDETSITPVLLSIGLDRRASPDDPLPQARSEFLTSAFAERRGWAGDALDPRGERVGSRLWLLDRAKETETTRLLFQFWLEEALAWAEPETGNPAELDVSWVRPQTLGYRILVADAALSISGGR</sequence>
<dbReference type="AlphaFoldDB" id="A0A1C2DEH7"/>